<evidence type="ECO:0000256" key="2">
    <source>
        <dbReference type="ARBA" id="ARBA00010617"/>
    </source>
</evidence>
<dbReference type="GO" id="GO:0004497">
    <property type="term" value="F:monooxygenase activity"/>
    <property type="evidence" value="ECO:0007669"/>
    <property type="project" value="UniProtKB-KW"/>
</dbReference>
<evidence type="ECO:0000256" key="6">
    <source>
        <dbReference type="PIRSR" id="PIRSR602401-1"/>
    </source>
</evidence>
<dbReference type="PRINTS" id="PR00463">
    <property type="entry name" value="EP450I"/>
</dbReference>
<organism evidence="9 10">
    <name type="scientific">Rhynchosporium agropyri</name>
    <dbReference type="NCBI Taxonomy" id="914238"/>
    <lineage>
        <taxon>Eukaryota</taxon>
        <taxon>Fungi</taxon>
        <taxon>Dikarya</taxon>
        <taxon>Ascomycota</taxon>
        <taxon>Pezizomycotina</taxon>
        <taxon>Leotiomycetes</taxon>
        <taxon>Helotiales</taxon>
        <taxon>Ploettnerulaceae</taxon>
        <taxon>Rhynchosporium</taxon>
    </lineage>
</organism>
<keyword evidence="7" id="KW-0560">Oxidoreductase</keyword>
<dbReference type="Gene3D" id="1.10.630.10">
    <property type="entry name" value="Cytochrome P450"/>
    <property type="match status" value="1"/>
</dbReference>
<keyword evidence="10" id="KW-1185">Reference proteome</keyword>
<evidence type="ECO:0000313" key="9">
    <source>
        <dbReference type="EMBL" id="CZT11981.1"/>
    </source>
</evidence>
<sequence length="511" mass="57714">MQLQYSVGNIGGVALALILLPAIIRGFYRAYFDHLACYKGQKLWAASSIPASYYQIRGTLHHQLASLHTTYGPIIRTGPYNLSYSTGDAWGDIYEARPQLKKFGKVIPDSSSGAHSILSVPDDSNHKRIRHNFAPGFSDKALREQEPRITTYIDILINKLRDINEPVDIAELLQFASVDIIGDLIFGGPFQCLEHSTLHASHSHLKHLDTFMLKLRIGMVNFEPLDRLLFFCIKRPGSFQGAERIHRTFVSKKVGSRMQSREVRTDFMTYAIENMHTENGISRKELDETSAVLVLAGSETTATTMAGLLYFVLREPSIRRTLVKEIRDAFSCETEITIGRVSNLQYLSAVVQETLRLLPPAVQNIPRITPSQGHTIAGQYVPGFTVVGISHWATYHSENNFRDSSYFLPARWLGEETYTKDHKSSFKPFSSGPRNCLGMNLAVSEIKLIAARLLLDFDMELCPESENWTREMKAFGVHEKGPLMIRYQAVTSSSRSYESRTARYCSPRHQQ</sequence>
<dbReference type="SUPFAM" id="SSF48264">
    <property type="entry name" value="Cytochrome P450"/>
    <property type="match status" value="1"/>
</dbReference>
<keyword evidence="8" id="KW-0472">Membrane</keyword>
<comment type="cofactor">
    <cofactor evidence="1 6">
        <name>heme</name>
        <dbReference type="ChEBI" id="CHEBI:30413"/>
    </cofactor>
</comment>
<keyword evidence="5 6" id="KW-0408">Iron</keyword>
<dbReference type="PANTHER" id="PTHR24305">
    <property type="entry name" value="CYTOCHROME P450"/>
    <property type="match status" value="1"/>
</dbReference>
<evidence type="ECO:0000313" key="10">
    <source>
        <dbReference type="Proteomes" id="UP000178912"/>
    </source>
</evidence>
<dbReference type="EMBL" id="FJUX01000151">
    <property type="protein sequence ID" value="CZT11981.1"/>
    <property type="molecule type" value="Genomic_DNA"/>
</dbReference>
<protein>
    <submittedName>
        <fullName evidence="9">Related to isotrichodermin C-15 hydroxylase (Cytochrome P-450 monooxygenase CYP65A1)</fullName>
    </submittedName>
</protein>
<evidence type="ECO:0000256" key="7">
    <source>
        <dbReference type="RuleBase" id="RU000461"/>
    </source>
</evidence>
<comment type="similarity">
    <text evidence="2 7">Belongs to the cytochrome P450 family.</text>
</comment>
<dbReference type="InterPro" id="IPR050121">
    <property type="entry name" value="Cytochrome_P450_monoxygenase"/>
</dbReference>
<dbReference type="InterPro" id="IPR001128">
    <property type="entry name" value="Cyt_P450"/>
</dbReference>
<dbReference type="InterPro" id="IPR017972">
    <property type="entry name" value="Cyt_P450_CS"/>
</dbReference>
<evidence type="ECO:0000256" key="5">
    <source>
        <dbReference type="ARBA" id="ARBA00023004"/>
    </source>
</evidence>
<dbReference type="GO" id="GO:0005506">
    <property type="term" value="F:iron ion binding"/>
    <property type="evidence" value="ECO:0007669"/>
    <property type="project" value="InterPro"/>
</dbReference>
<evidence type="ECO:0000256" key="3">
    <source>
        <dbReference type="ARBA" id="ARBA00022617"/>
    </source>
</evidence>
<evidence type="ECO:0000256" key="4">
    <source>
        <dbReference type="ARBA" id="ARBA00022723"/>
    </source>
</evidence>
<keyword evidence="8" id="KW-0812">Transmembrane</keyword>
<dbReference type="GO" id="GO:0016705">
    <property type="term" value="F:oxidoreductase activity, acting on paired donors, with incorporation or reduction of molecular oxygen"/>
    <property type="evidence" value="ECO:0007669"/>
    <property type="project" value="InterPro"/>
</dbReference>
<keyword evidence="7 9" id="KW-0503">Monooxygenase</keyword>
<dbReference type="OrthoDB" id="1470350at2759"/>
<feature type="binding site" description="axial binding residue" evidence="6">
    <location>
        <position position="436"/>
    </location>
    <ligand>
        <name>heme</name>
        <dbReference type="ChEBI" id="CHEBI:30413"/>
    </ligand>
    <ligandPart>
        <name>Fe</name>
        <dbReference type="ChEBI" id="CHEBI:18248"/>
    </ligandPart>
</feature>
<dbReference type="CDD" id="cd11058">
    <property type="entry name" value="CYP60B-like"/>
    <property type="match status" value="1"/>
</dbReference>
<name>A0A1E1LN94_9HELO</name>
<evidence type="ECO:0000256" key="1">
    <source>
        <dbReference type="ARBA" id="ARBA00001971"/>
    </source>
</evidence>
<dbReference type="Pfam" id="PF00067">
    <property type="entry name" value="p450"/>
    <property type="match status" value="1"/>
</dbReference>
<dbReference type="PANTHER" id="PTHR24305:SF210">
    <property type="entry name" value="CYTOCHROME P450 MONOOXYGENASE ASQL-RELATED"/>
    <property type="match status" value="1"/>
</dbReference>
<accession>A0A1E1LN94</accession>
<dbReference type="Proteomes" id="UP000178912">
    <property type="component" value="Unassembled WGS sequence"/>
</dbReference>
<dbReference type="InterPro" id="IPR036396">
    <property type="entry name" value="Cyt_P450_sf"/>
</dbReference>
<feature type="transmembrane region" description="Helical" evidence="8">
    <location>
        <begin position="6"/>
        <end position="24"/>
    </location>
</feature>
<proteinExistence type="inferred from homology"/>
<dbReference type="InterPro" id="IPR002401">
    <property type="entry name" value="Cyt_P450_E_grp-I"/>
</dbReference>
<reference evidence="10" key="1">
    <citation type="submission" date="2016-03" db="EMBL/GenBank/DDBJ databases">
        <authorList>
            <person name="Guldener U."/>
        </authorList>
    </citation>
    <scope>NUCLEOTIDE SEQUENCE [LARGE SCALE GENOMIC DNA]</scope>
    <source>
        <strain evidence="10">04CH-RAC-A.6.1</strain>
    </source>
</reference>
<dbReference type="PROSITE" id="PS00086">
    <property type="entry name" value="CYTOCHROME_P450"/>
    <property type="match status" value="1"/>
</dbReference>
<dbReference type="AlphaFoldDB" id="A0A1E1LN94"/>
<dbReference type="GO" id="GO:0020037">
    <property type="term" value="F:heme binding"/>
    <property type="evidence" value="ECO:0007669"/>
    <property type="project" value="InterPro"/>
</dbReference>
<keyword evidence="8" id="KW-1133">Transmembrane helix</keyword>
<dbReference type="PRINTS" id="PR00385">
    <property type="entry name" value="P450"/>
</dbReference>
<keyword evidence="4 6" id="KW-0479">Metal-binding</keyword>
<evidence type="ECO:0000256" key="8">
    <source>
        <dbReference type="SAM" id="Phobius"/>
    </source>
</evidence>
<keyword evidence="3 6" id="KW-0349">Heme</keyword>
<gene>
    <name evidence="9" type="ORF">RAG0_15982</name>
</gene>